<comment type="caution">
    <text evidence="2">The sequence shown here is derived from an EMBL/GenBank/DDBJ whole genome shotgun (WGS) entry which is preliminary data.</text>
</comment>
<evidence type="ECO:0000256" key="1">
    <source>
        <dbReference type="SAM" id="MobiDB-lite"/>
    </source>
</evidence>
<name>A0AAV4NN66_CAEEX</name>
<dbReference type="EMBL" id="BPLR01021115">
    <property type="protein sequence ID" value="GIX86128.1"/>
    <property type="molecule type" value="Genomic_DNA"/>
</dbReference>
<keyword evidence="3" id="KW-1185">Reference proteome</keyword>
<sequence length="104" mass="12081">MIPFHFKKNGVSWKQFDAPATPQPLRSEGGTSAQKNSSRKEGRTLFGYPTFKKKNGRKGESQVQYNIWKFNTIGRLWRRRASQKRRLQRPSIGPEEVADTRTDK</sequence>
<reference evidence="2 3" key="1">
    <citation type="submission" date="2021-06" db="EMBL/GenBank/DDBJ databases">
        <title>Caerostris extrusa draft genome.</title>
        <authorList>
            <person name="Kono N."/>
            <person name="Arakawa K."/>
        </authorList>
    </citation>
    <scope>NUCLEOTIDE SEQUENCE [LARGE SCALE GENOMIC DNA]</scope>
</reference>
<protein>
    <submittedName>
        <fullName evidence="2">Uncharacterized protein</fullName>
    </submittedName>
</protein>
<proteinExistence type="predicted"/>
<feature type="region of interest" description="Disordered" evidence="1">
    <location>
        <begin position="1"/>
        <end position="61"/>
    </location>
</feature>
<dbReference type="AlphaFoldDB" id="A0AAV4NN66"/>
<evidence type="ECO:0000313" key="3">
    <source>
        <dbReference type="Proteomes" id="UP001054945"/>
    </source>
</evidence>
<evidence type="ECO:0000313" key="2">
    <source>
        <dbReference type="EMBL" id="GIX86128.1"/>
    </source>
</evidence>
<gene>
    <name evidence="2" type="ORF">CEXT_188781</name>
</gene>
<accession>A0AAV4NN66</accession>
<organism evidence="2 3">
    <name type="scientific">Caerostris extrusa</name>
    <name type="common">Bark spider</name>
    <name type="synonym">Caerostris bankana</name>
    <dbReference type="NCBI Taxonomy" id="172846"/>
    <lineage>
        <taxon>Eukaryota</taxon>
        <taxon>Metazoa</taxon>
        <taxon>Ecdysozoa</taxon>
        <taxon>Arthropoda</taxon>
        <taxon>Chelicerata</taxon>
        <taxon>Arachnida</taxon>
        <taxon>Araneae</taxon>
        <taxon>Araneomorphae</taxon>
        <taxon>Entelegynae</taxon>
        <taxon>Araneoidea</taxon>
        <taxon>Araneidae</taxon>
        <taxon>Caerostris</taxon>
    </lineage>
</organism>
<feature type="region of interest" description="Disordered" evidence="1">
    <location>
        <begin position="80"/>
        <end position="104"/>
    </location>
</feature>
<dbReference type="Proteomes" id="UP001054945">
    <property type="component" value="Unassembled WGS sequence"/>
</dbReference>